<comment type="caution">
    <text evidence="1">The sequence shown here is derived from an EMBL/GenBank/DDBJ whole genome shotgun (WGS) entry which is preliminary data.</text>
</comment>
<dbReference type="SUPFAM" id="SSF52266">
    <property type="entry name" value="SGNH hydrolase"/>
    <property type="match status" value="1"/>
</dbReference>
<dbReference type="InterPro" id="IPR001087">
    <property type="entry name" value="GDSL"/>
</dbReference>
<reference evidence="1" key="2">
    <citation type="journal article" date="2022" name="Sci. Total Environ.">
        <title>Prevalence, transmission, and molecular epidemiology of tet(X)-positive bacteria among humans, animals, and environmental niches in China: An epidemiological, and genomic-based study.</title>
        <authorList>
            <person name="Dong N."/>
            <person name="Zeng Y."/>
            <person name="Cai C."/>
            <person name="Sun C."/>
            <person name="Lu J."/>
            <person name="Liu C."/>
            <person name="Zhou H."/>
            <person name="Sun Q."/>
            <person name="Shu L."/>
            <person name="Wang H."/>
            <person name="Wang Y."/>
            <person name="Wang S."/>
            <person name="Wu C."/>
            <person name="Chan E.W."/>
            <person name="Chen G."/>
            <person name="Shen Z."/>
            <person name="Chen S."/>
            <person name="Zhang R."/>
        </authorList>
    </citation>
    <scope>NUCLEOTIDE SEQUENCE</scope>
    <source>
        <strain evidence="1">R1692</strain>
    </source>
</reference>
<dbReference type="Proteomes" id="UP001170954">
    <property type="component" value="Unassembled WGS sequence"/>
</dbReference>
<gene>
    <name evidence="1" type="ORF">HX018_12755</name>
</gene>
<dbReference type="EMBL" id="JACAGK010000037">
    <property type="protein sequence ID" value="MDM1049105.1"/>
    <property type="molecule type" value="Genomic_DNA"/>
</dbReference>
<name>A0ABT7NPC5_9SPHI</name>
<organism evidence="1 2">
    <name type="scientific">Sphingobacterium hotanense</name>
    <dbReference type="NCBI Taxonomy" id="649196"/>
    <lineage>
        <taxon>Bacteria</taxon>
        <taxon>Pseudomonadati</taxon>
        <taxon>Bacteroidota</taxon>
        <taxon>Sphingobacteriia</taxon>
        <taxon>Sphingobacteriales</taxon>
        <taxon>Sphingobacteriaceae</taxon>
        <taxon>Sphingobacterium</taxon>
    </lineage>
</organism>
<dbReference type="PROSITE" id="PS51257">
    <property type="entry name" value="PROKAR_LIPOPROTEIN"/>
    <property type="match status" value="1"/>
</dbReference>
<dbReference type="InterPro" id="IPR036514">
    <property type="entry name" value="SGNH_hydro_sf"/>
</dbReference>
<dbReference type="RefSeq" id="WP_286651655.1">
    <property type="nucleotide sequence ID" value="NZ_JACAGK010000037.1"/>
</dbReference>
<evidence type="ECO:0000313" key="1">
    <source>
        <dbReference type="EMBL" id="MDM1049105.1"/>
    </source>
</evidence>
<evidence type="ECO:0000313" key="2">
    <source>
        <dbReference type="Proteomes" id="UP001170954"/>
    </source>
</evidence>
<dbReference type="Pfam" id="PF00657">
    <property type="entry name" value="Lipase_GDSL"/>
    <property type="match status" value="1"/>
</dbReference>
<accession>A0ABT7NPC5</accession>
<sequence>MKKNFRLYIGLAILGLVSSCKPEIDAPTFSKGTADFSKYVAIGNSLTSGYADNGLYLEGQKVAFPNLMAAQMKNVGGGEFTSPFFPADKANGSGYIMLESLVDGNPVMKPVTTDLAIRGANAAGKPLYIKYTDPIQNLGVPGMRLDMAFAQGVGTANGNPYFERLLPDNTPATMTYFQYAAGHDYTFFSFWLGNNDVLGYAMNGAVSTVNTPAGPVEDPTKNLTSLPLFTQLYTNFITTLTAKGQKGVVATIPDVTAVPFLNTVTTARLNAGVEAASQGAFKNVIIKTKTGVRPATAKDLFPLTFNTAALGKPNEVGPGYGISPANPIEDHNVLDEAEVAQVSARVNEFNTVIKQVAESKSVAVADVHAFLNKVKGGYVYNGIGISSAFITGNAFSLDGVHLTPMSNAIVANLFIDAINKEYNASIPKVDISLYRGVKYPN</sequence>
<dbReference type="Gene3D" id="3.40.50.1110">
    <property type="entry name" value="SGNH hydrolase"/>
    <property type="match status" value="1"/>
</dbReference>
<reference evidence="1" key="1">
    <citation type="submission" date="2020-06" db="EMBL/GenBank/DDBJ databases">
        <authorList>
            <person name="Dong N."/>
        </authorList>
    </citation>
    <scope>NUCLEOTIDE SEQUENCE</scope>
    <source>
        <strain evidence="1">R1692</strain>
    </source>
</reference>
<protein>
    <submittedName>
        <fullName evidence="1">G-D-S-L family lipolytic protein</fullName>
    </submittedName>
</protein>
<proteinExistence type="predicted"/>
<keyword evidence="2" id="KW-1185">Reference proteome</keyword>